<proteinExistence type="predicted"/>
<comment type="caution">
    <text evidence="1">The sequence shown here is derived from an EMBL/GenBank/DDBJ whole genome shotgun (WGS) entry which is preliminary data.</text>
</comment>
<evidence type="ECO:0000313" key="3">
    <source>
        <dbReference type="Proteomes" id="UP000029641"/>
    </source>
</evidence>
<dbReference type="EMBL" id="BBNR01000005">
    <property type="protein sequence ID" value="GAL66678.1"/>
    <property type="molecule type" value="Genomic_DNA"/>
</dbReference>
<organism evidence="1 3">
    <name type="scientific">Jejuia pallidilutea</name>
    <dbReference type="NCBI Taxonomy" id="504487"/>
    <lineage>
        <taxon>Bacteria</taxon>
        <taxon>Pseudomonadati</taxon>
        <taxon>Bacteroidota</taxon>
        <taxon>Flavobacteriia</taxon>
        <taxon>Flavobacteriales</taxon>
        <taxon>Flavobacteriaceae</taxon>
        <taxon>Jejuia</taxon>
    </lineage>
</organism>
<dbReference type="STRING" id="504487.JCM19538_1008"/>
<dbReference type="AlphaFoldDB" id="A0A090VRP5"/>
<evidence type="ECO:0000313" key="4">
    <source>
        <dbReference type="Proteomes" id="UP000030184"/>
    </source>
</evidence>
<dbReference type="Proteomes" id="UP000030184">
    <property type="component" value="Unassembled WGS sequence"/>
</dbReference>
<gene>
    <name evidence="1" type="ORF">JCM19301_3156</name>
    <name evidence="2" type="ORF">JCM19538_1008</name>
</gene>
<protein>
    <submittedName>
        <fullName evidence="1">Uncharacterized protein</fullName>
    </submittedName>
</protein>
<dbReference type="EMBL" id="BBNY01000090">
    <property type="protein sequence ID" value="GAL90950.1"/>
    <property type="molecule type" value="Genomic_DNA"/>
</dbReference>
<name>A0A090VRP5_9FLAO</name>
<evidence type="ECO:0000313" key="2">
    <source>
        <dbReference type="EMBL" id="GAL90950.1"/>
    </source>
</evidence>
<dbReference type="Proteomes" id="UP000029641">
    <property type="component" value="Unassembled WGS sequence"/>
</dbReference>
<evidence type="ECO:0000313" key="1">
    <source>
        <dbReference type="EMBL" id="GAL66678.1"/>
    </source>
</evidence>
<sequence length="55" mass="6189">MHASPKANATIPHAHICQKQFLGCLSFIFVKAGVKVYSHLHIKIIQIILYICTQL</sequence>
<reference evidence="4" key="1">
    <citation type="journal article" date="2014" name="Genome Announc.">
        <title>Draft Genome Sequence of Marine Flavobacterium Jejuia pallidilutea Strain 11shimoA1 and Pigmentation Mutants.</title>
        <authorList>
            <person name="Takatani N."/>
            <person name="Nakanishi M."/>
            <person name="Meirelles P."/>
            <person name="Mino S."/>
            <person name="Suda W."/>
            <person name="Oshima K."/>
            <person name="Hattori M."/>
            <person name="Ohkuma M."/>
            <person name="Hosokawa M."/>
            <person name="Miyashita K."/>
            <person name="Thompson F.L."/>
            <person name="Niwa A."/>
            <person name="Sawabe T."/>
            <person name="Sawabe T."/>
        </authorList>
    </citation>
    <scope>NUCLEOTIDE SEQUENCE [LARGE SCALE GENOMIC DNA]</scope>
    <source>
        <strain evidence="4">JCM 19538</strain>
    </source>
</reference>
<keyword evidence="4" id="KW-1185">Reference proteome</keyword>
<accession>A0A090VRP5</accession>